<gene>
    <name evidence="1" type="ORF">F5144DRAFT_629478</name>
</gene>
<comment type="caution">
    <text evidence="1">The sequence shown here is derived from an EMBL/GenBank/DDBJ whole genome shotgun (WGS) entry which is preliminary data.</text>
</comment>
<reference evidence="1 2" key="1">
    <citation type="journal article" date="2021" name="Nat. Commun.">
        <title>Genetic determinants of endophytism in the Arabidopsis root mycobiome.</title>
        <authorList>
            <person name="Mesny F."/>
            <person name="Miyauchi S."/>
            <person name="Thiergart T."/>
            <person name="Pickel B."/>
            <person name="Atanasova L."/>
            <person name="Karlsson M."/>
            <person name="Huettel B."/>
            <person name="Barry K.W."/>
            <person name="Haridas S."/>
            <person name="Chen C."/>
            <person name="Bauer D."/>
            <person name="Andreopoulos W."/>
            <person name="Pangilinan J."/>
            <person name="LaButti K."/>
            <person name="Riley R."/>
            <person name="Lipzen A."/>
            <person name="Clum A."/>
            <person name="Drula E."/>
            <person name="Henrissat B."/>
            <person name="Kohler A."/>
            <person name="Grigoriev I.V."/>
            <person name="Martin F.M."/>
            <person name="Hacquard S."/>
        </authorList>
    </citation>
    <scope>NUCLEOTIDE SEQUENCE [LARGE SCALE GENOMIC DNA]</scope>
    <source>
        <strain evidence="1 2">MPI-SDFR-AT-0079</strain>
    </source>
</reference>
<sequence>MVPKTDFPPIRACLFDMDGLLLDTEDLYTLCVNLILEKYQRPSLPWSVKARLQGRPGPAANKLFHEWAQLPISPEQYIKELYTLQAEHFPTTQPLPGVPELLAHLGRTRYWDLPQSQKQATSAPPPQRVHIALATSSHAANFRLKTAHLSELFSVFPTARRVLGDDTRIAPGRGKPLPDIFLLALQTINDSLPAGERPIAPEECLVFEDSVPGVEAGRRAGMRVVWCPHPMLKKEVTGREPEVLAGRTGEAGEVDLHQLGEVGDGWAEYMPTLVGFPYEKYGIVVPPKEVEEEAGMVEGGVIADGEVVQVVETETK</sequence>
<evidence type="ECO:0000313" key="1">
    <source>
        <dbReference type="EMBL" id="KAH6631467.1"/>
    </source>
</evidence>
<dbReference type="EMBL" id="JAGIZQ010000004">
    <property type="protein sequence ID" value="KAH6631467.1"/>
    <property type="molecule type" value="Genomic_DNA"/>
</dbReference>
<organism evidence="1 2">
    <name type="scientific">Chaetomium tenue</name>
    <dbReference type="NCBI Taxonomy" id="1854479"/>
    <lineage>
        <taxon>Eukaryota</taxon>
        <taxon>Fungi</taxon>
        <taxon>Dikarya</taxon>
        <taxon>Ascomycota</taxon>
        <taxon>Pezizomycotina</taxon>
        <taxon>Sordariomycetes</taxon>
        <taxon>Sordariomycetidae</taxon>
        <taxon>Sordariales</taxon>
        <taxon>Chaetomiaceae</taxon>
        <taxon>Chaetomium</taxon>
    </lineage>
</organism>
<proteinExistence type="predicted"/>
<keyword evidence="2" id="KW-1185">Reference proteome</keyword>
<protein>
    <submittedName>
        <fullName evidence="1">HAD-like domain-containing protein</fullName>
    </submittedName>
</protein>
<name>A0ACB7P640_9PEZI</name>
<accession>A0ACB7P640</accession>
<evidence type="ECO:0000313" key="2">
    <source>
        <dbReference type="Proteomes" id="UP000724584"/>
    </source>
</evidence>
<dbReference type="Proteomes" id="UP000724584">
    <property type="component" value="Unassembled WGS sequence"/>
</dbReference>